<evidence type="ECO:0000313" key="3">
    <source>
        <dbReference type="Proteomes" id="UP000019763"/>
    </source>
</evidence>
<keyword evidence="1" id="KW-1133">Transmembrane helix</keyword>
<keyword evidence="1 2" id="KW-0812">Transmembrane</keyword>
<organism evidence="2 3">
    <name type="scientific">Gregarina niphandrodes</name>
    <name type="common">Septate eugregarine</name>
    <dbReference type="NCBI Taxonomy" id="110365"/>
    <lineage>
        <taxon>Eukaryota</taxon>
        <taxon>Sar</taxon>
        <taxon>Alveolata</taxon>
        <taxon>Apicomplexa</taxon>
        <taxon>Conoidasida</taxon>
        <taxon>Gregarinasina</taxon>
        <taxon>Eugregarinorida</taxon>
        <taxon>Gregarinidae</taxon>
        <taxon>Gregarina</taxon>
    </lineage>
</organism>
<sequence>MRTVSSEKCPKSDRGRALLGVIVNPDGSRSDVHECTARMATVGISGGPMTNALILAPAGKFPKYKKFDLLNDANRIKVCLPYMYDEARGVSVQAGADSQRIESVLAAAIKNCVKGSHVSVGTIDPIFLESFSKRLGDLHVADGQCLDVAQQKGDIAVEVFSTRALKAEDLDDWWDLVPTEWRPVMEDSVQATTQTHLKVGTMEAATKRTWKMTAGLTIGLGTLALGPLLAVVFGWNPFGWNPFGWNPFEEKNRDQLGREPFSWDWCSSRSDWWLMRHGSDSAHDAAHNYAERRRGACQVFGPPNVFDLLVVWRRMQTLSAPTDDYPAMIDGA</sequence>
<gene>
    <name evidence="2" type="ORF">GNI_178620</name>
</gene>
<evidence type="ECO:0000313" key="2">
    <source>
        <dbReference type="EMBL" id="EZG43273.1"/>
    </source>
</evidence>
<keyword evidence="3" id="KW-1185">Reference proteome</keyword>
<proteinExistence type="predicted"/>
<dbReference type="VEuPathDB" id="CryptoDB:GNI_178620"/>
<feature type="transmembrane region" description="Helical" evidence="1">
    <location>
        <begin position="212"/>
        <end position="235"/>
    </location>
</feature>
<name>A0A023AXS7_GRENI</name>
<keyword evidence="1" id="KW-0472">Membrane</keyword>
<evidence type="ECO:0000256" key="1">
    <source>
        <dbReference type="SAM" id="Phobius"/>
    </source>
</evidence>
<reference evidence="2" key="1">
    <citation type="submission" date="2013-12" db="EMBL/GenBank/DDBJ databases">
        <authorList>
            <person name="Omoto C.K."/>
            <person name="Sibley D."/>
            <person name="Venepally P."/>
            <person name="Hadjithomas M."/>
            <person name="Karamycheva S."/>
            <person name="Brunk B."/>
            <person name="Roos D."/>
            <person name="Caler E."/>
            <person name="Lorenzi H."/>
        </authorList>
    </citation>
    <scope>NUCLEOTIDE SEQUENCE</scope>
</reference>
<dbReference type="Proteomes" id="UP000019763">
    <property type="component" value="Unassembled WGS sequence"/>
</dbReference>
<dbReference type="EMBL" id="AFNH02001345">
    <property type="protein sequence ID" value="EZG43273.1"/>
    <property type="molecule type" value="Genomic_DNA"/>
</dbReference>
<protein>
    <submittedName>
        <fullName evidence="2">Transmembrane protein</fullName>
    </submittedName>
</protein>
<accession>A0A023AXS7</accession>
<comment type="caution">
    <text evidence="2">The sequence shown here is derived from an EMBL/GenBank/DDBJ whole genome shotgun (WGS) entry which is preliminary data.</text>
</comment>
<dbReference type="RefSeq" id="XP_011133467.1">
    <property type="nucleotide sequence ID" value="XM_011135165.1"/>
</dbReference>
<dbReference type="AlphaFoldDB" id="A0A023AXS7"/>
<dbReference type="GeneID" id="22916038"/>